<accession>A0A1C1CVF9</accession>
<proteinExistence type="predicted"/>
<dbReference type="OrthoDB" id="4436466at2759"/>
<protein>
    <submittedName>
        <fullName evidence="2">Uncharacterized protein</fullName>
    </submittedName>
</protein>
<sequence length="272" mass="30604">MAPSLTSKALQATGVLTFFSLASFTVWTKHSRFSTPAEFNPATDPLFQSEWVRKFNPANHAATYDECVRRIGLQKIRPELVEDAQRGGSKLVEEFVRGVWGGPGYTLQRLYLQLKYRNDTTTAHQLWTPAQLQSSDYGPDTQITDHFVVLRKTPTSVLIRCGDSPLNNPDSPRQSDGLFEMCARVDPAEGFAEFRLKSIFFVGDQSWTGEKAVDDPQQGERKQIEGTSSSVGAADTAVQKWENRGPMQGTMWFAHKLYTKLWMESALSRVKM</sequence>
<comment type="caution">
    <text evidence="2">The sequence shown here is derived from an EMBL/GenBank/DDBJ whole genome shotgun (WGS) entry which is preliminary data.</text>
</comment>
<name>A0A1C1CVF9_9EURO</name>
<dbReference type="AlphaFoldDB" id="A0A1C1CVF9"/>
<reference evidence="3" key="1">
    <citation type="submission" date="2015-07" db="EMBL/GenBank/DDBJ databases">
        <authorList>
            <person name="Teixeira M.M."/>
            <person name="Souza R.C."/>
            <person name="Almeida L.G."/>
            <person name="Vicente V.A."/>
            <person name="de Hoog S."/>
            <person name="Bocca A.L."/>
            <person name="de Almeida S.R."/>
            <person name="Vasconcelos A.T."/>
            <person name="Felipe M.S."/>
        </authorList>
    </citation>
    <scope>NUCLEOTIDE SEQUENCE [LARGE SCALE GENOMIC DNA]</scope>
    <source>
        <strain evidence="3">KSF</strain>
    </source>
</reference>
<feature type="region of interest" description="Disordered" evidence="1">
    <location>
        <begin position="210"/>
        <end position="234"/>
    </location>
</feature>
<organism evidence="2 3">
    <name type="scientific">Cladophialophora carrionii</name>
    <dbReference type="NCBI Taxonomy" id="86049"/>
    <lineage>
        <taxon>Eukaryota</taxon>
        <taxon>Fungi</taxon>
        <taxon>Dikarya</taxon>
        <taxon>Ascomycota</taxon>
        <taxon>Pezizomycotina</taxon>
        <taxon>Eurotiomycetes</taxon>
        <taxon>Chaetothyriomycetidae</taxon>
        <taxon>Chaetothyriales</taxon>
        <taxon>Herpotrichiellaceae</taxon>
        <taxon>Cladophialophora</taxon>
    </lineage>
</organism>
<keyword evidence="3" id="KW-1185">Reference proteome</keyword>
<dbReference type="VEuPathDB" id="FungiDB:G647_03854"/>
<evidence type="ECO:0000256" key="1">
    <source>
        <dbReference type="SAM" id="MobiDB-lite"/>
    </source>
</evidence>
<dbReference type="Proteomes" id="UP000094526">
    <property type="component" value="Unassembled WGS sequence"/>
</dbReference>
<evidence type="ECO:0000313" key="3">
    <source>
        <dbReference type="Proteomes" id="UP000094526"/>
    </source>
</evidence>
<dbReference type="EMBL" id="LGRB01000008">
    <property type="protein sequence ID" value="OCT52458.1"/>
    <property type="molecule type" value="Genomic_DNA"/>
</dbReference>
<evidence type="ECO:0000313" key="2">
    <source>
        <dbReference type="EMBL" id="OCT52458.1"/>
    </source>
</evidence>
<feature type="compositionally biased region" description="Basic and acidic residues" evidence="1">
    <location>
        <begin position="211"/>
        <end position="224"/>
    </location>
</feature>
<dbReference type="VEuPathDB" id="FungiDB:CLCR_10176"/>
<gene>
    <name evidence="2" type="ORF">CLCR_10176</name>
</gene>
<dbReference type="STRING" id="86049.A0A1C1CVF9"/>